<dbReference type="InterPro" id="IPR010920">
    <property type="entry name" value="LSM_dom_sf"/>
</dbReference>
<dbReference type="Gene3D" id="1.10.287.1260">
    <property type="match status" value="1"/>
</dbReference>
<evidence type="ECO:0000256" key="6">
    <source>
        <dbReference type="ARBA" id="ARBA00023136"/>
    </source>
</evidence>
<comment type="similarity">
    <text evidence="2">Belongs to the MscS (TC 1.A.23) family.</text>
</comment>
<dbReference type="InterPro" id="IPR023408">
    <property type="entry name" value="MscS_beta-dom_sf"/>
</dbReference>
<evidence type="ECO:0000259" key="11">
    <source>
        <dbReference type="Pfam" id="PF21088"/>
    </source>
</evidence>
<dbReference type="Pfam" id="PF21082">
    <property type="entry name" value="MS_channel_3rd"/>
    <property type="match status" value="1"/>
</dbReference>
<dbReference type="Pfam" id="PF21088">
    <property type="entry name" value="MS_channel_1st"/>
    <property type="match status" value="1"/>
</dbReference>
<feature type="domain" description="Mechanosensitive ion channel MscS C-terminal" evidence="10">
    <location>
        <begin position="258"/>
        <end position="343"/>
    </location>
</feature>
<keyword evidence="13" id="KW-1185">Reference proteome</keyword>
<dbReference type="RefSeq" id="WP_193677708.1">
    <property type="nucleotide sequence ID" value="NZ_JADDIV010000004.1"/>
</dbReference>
<dbReference type="Gene3D" id="2.30.30.60">
    <property type="match status" value="1"/>
</dbReference>
<evidence type="ECO:0000256" key="8">
    <source>
        <dbReference type="SAM" id="Phobius"/>
    </source>
</evidence>
<evidence type="ECO:0000256" key="3">
    <source>
        <dbReference type="ARBA" id="ARBA00022475"/>
    </source>
</evidence>
<evidence type="ECO:0000256" key="5">
    <source>
        <dbReference type="ARBA" id="ARBA00022989"/>
    </source>
</evidence>
<accession>A0ABR9S6G6</accession>
<dbReference type="EMBL" id="JADDIV010000004">
    <property type="protein sequence ID" value="MBE7369105.1"/>
    <property type="molecule type" value="Genomic_DNA"/>
</dbReference>
<feature type="domain" description="Mechanosensitive ion channel MscS" evidence="9">
    <location>
        <begin position="185"/>
        <end position="252"/>
    </location>
</feature>
<evidence type="ECO:0000256" key="7">
    <source>
        <dbReference type="SAM" id="MobiDB-lite"/>
    </source>
</evidence>
<dbReference type="PANTHER" id="PTHR30566:SF25">
    <property type="entry name" value="INNER MEMBRANE PROTEIN"/>
    <property type="match status" value="1"/>
</dbReference>
<keyword evidence="6 8" id="KW-0472">Membrane</keyword>
<feature type="transmembrane region" description="Helical" evidence="8">
    <location>
        <begin position="140"/>
        <end position="159"/>
    </location>
</feature>
<evidence type="ECO:0000256" key="2">
    <source>
        <dbReference type="ARBA" id="ARBA00008017"/>
    </source>
</evidence>
<dbReference type="InterPro" id="IPR049142">
    <property type="entry name" value="MS_channel_1st"/>
</dbReference>
<dbReference type="InterPro" id="IPR011014">
    <property type="entry name" value="MscS_channel_TM-2"/>
</dbReference>
<evidence type="ECO:0000259" key="10">
    <source>
        <dbReference type="Pfam" id="PF21082"/>
    </source>
</evidence>
<reference evidence="12 13" key="1">
    <citation type="submission" date="2020-10" db="EMBL/GenBank/DDBJ databases">
        <title>Ramlibacter sp. HM2 16S ribosomal RNA gene Genome sequencing and assembly.</title>
        <authorList>
            <person name="Kang M."/>
        </authorList>
    </citation>
    <scope>NUCLEOTIDE SEQUENCE [LARGE SCALE GENOMIC DNA]</scope>
    <source>
        <strain evidence="12 13">HM2</strain>
    </source>
</reference>
<evidence type="ECO:0000256" key="4">
    <source>
        <dbReference type="ARBA" id="ARBA00022692"/>
    </source>
</evidence>
<feature type="transmembrane region" description="Helical" evidence="8">
    <location>
        <begin position="64"/>
        <end position="85"/>
    </location>
</feature>
<dbReference type="SUPFAM" id="SSF82861">
    <property type="entry name" value="Mechanosensitive channel protein MscS (YggB), transmembrane region"/>
    <property type="match status" value="1"/>
</dbReference>
<feature type="transmembrane region" description="Helical" evidence="8">
    <location>
        <begin position="97"/>
        <end position="119"/>
    </location>
</feature>
<evidence type="ECO:0000313" key="13">
    <source>
        <dbReference type="Proteomes" id="UP000806285"/>
    </source>
</evidence>
<sequence length="379" mass="41117">MQEIVQSLGHYDVAGISTFNIAMALAAALLSYVLMHVVIGFAAGRLRALSRRTANSADDMLVDVLAGTSRWLLVLTALLVGISLLELGPKWSERVGHLWFIALAVQFGLWFTRGVGLAVHRYQQRHHPESDGRLSASAGLLSWFLRTVGWAVILLAVLSNMGVDITAFVASLGVGGIAIALAVQNILGDLFASLAIAVDKPFEVGDYIGTPMGQGTVEYVGLKTTHIRSLEGEQIVIGNTDLLKQPLRNYKRMQERRISFRFGLTYDTAPGLVEAVPGLVREAITSDQRLRFDRAHFAGFGDSSLDFEVVYFVRSASYGDYMDAQQQLNLNLLRAFAERGIAFAFPTRTIVLAGQSEPARGGDSHGEPALQGAGRGTLQ</sequence>
<comment type="subcellular location">
    <subcellularLocation>
        <location evidence="1">Cell membrane</location>
        <topology evidence="1">Multi-pass membrane protein</topology>
    </subcellularLocation>
</comment>
<dbReference type="SUPFAM" id="SSF50182">
    <property type="entry name" value="Sm-like ribonucleoproteins"/>
    <property type="match status" value="1"/>
</dbReference>
<dbReference type="Proteomes" id="UP000806285">
    <property type="component" value="Unassembled WGS sequence"/>
</dbReference>
<evidence type="ECO:0000313" key="12">
    <source>
        <dbReference type="EMBL" id="MBE7369105.1"/>
    </source>
</evidence>
<keyword evidence="5 8" id="KW-1133">Transmembrane helix</keyword>
<organism evidence="12 13">
    <name type="scientific">Ramlibacter pallidus</name>
    <dbReference type="NCBI Taxonomy" id="2780087"/>
    <lineage>
        <taxon>Bacteria</taxon>
        <taxon>Pseudomonadati</taxon>
        <taxon>Pseudomonadota</taxon>
        <taxon>Betaproteobacteria</taxon>
        <taxon>Burkholderiales</taxon>
        <taxon>Comamonadaceae</taxon>
        <taxon>Ramlibacter</taxon>
    </lineage>
</organism>
<dbReference type="Gene3D" id="3.30.70.100">
    <property type="match status" value="1"/>
</dbReference>
<feature type="domain" description="Mechanosensitive ion channel transmembrane helices 2/3" evidence="11">
    <location>
        <begin position="145"/>
        <end position="184"/>
    </location>
</feature>
<dbReference type="InterPro" id="IPR011066">
    <property type="entry name" value="MscS_channel_C_sf"/>
</dbReference>
<gene>
    <name evidence="12" type="ORF">IM787_16195</name>
</gene>
<comment type="caution">
    <text evidence="12">The sequence shown here is derived from an EMBL/GenBank/DDBJ whole genome shotgun (WGS) entry which is preliminary data.</text>
</comment>
<dbReference type="InterPro" id="IPR006685">
    <property type="entry name" value="MscS_channel_2nd"/>
</dbReference>
<feature type="region of interest" description="Disordered" evidence="7">
    <location>
        <begin position="356"/>
        <end position="379"/>
    </location>
</feature>
<keyword evidence="4 8" id="KW-0812">Transmembrane</keyword>
<feature type="transmembrane region" description="Helical" evidence="8">
    <location>
        <begin position="165"/>
        <end position="183"/>
    </location>
</feature>
<name>A0ABR9S6G6_9BURK</name>
<feature type="transmembrane region" description="Helical" evidence="8">
    <location>
        <begin position="21"/>
        <end position="43"/>
    </location>
</feature>
<evidence type="ECO:0000256" key="1">
    <source>
        <dbReference type="ARBA" id="ARBA00004651"/>
    </source>
</evidence>
<protein>
    <submittedName>
        <fullName evidence="12">Mechanosensitive ion channel family protein</fullName>
    </submittedName>
</protein>
<proteinExistence type="inferred from homology"/>
<evidence type="ECO:0000259" key="9">
    <source>
        <dbReference type="Pfam" id="PF00924"/>
    </source>
</evidence>
<dbReference type="Pfam" id="PF00924">
    <property type="entry name" value="MS_channel_2nd"/>
    <property type="match status" value="1"/>
</dbReference>
<dbReference type="InterPro" id="IPR049278">
    <property type="entry name" value="MS_channel_C"/>
</dbReference>
<dbReference type="SUPFAM" id="SSF82689">
    <property type="entry name" value="Mechanosensitive channel protein MscS (YggB), C-terminal domain"/>
    <property type="match status" value="1"/>
</dbReference>
<dbReference type="PANTHER" id="PTHR30566">
    <property type="entry name" value="YNAI-RELATED MECHANOSENSITIVE ION CHANNEL"/>
    <property type="match status" value="1"/>
</dbReference>
<keyword evidence="3" id="KW-1003">Cell membrane</keyword>